<comment type="similarity">
    <text evidence="8 9">Belongs to the TRAP transporter small permease family.</text>
</comment>
<dbReference type="GO" id="GO:0022857">
    <property type="term" value="F:transmembrane transporter activity"/>
    <property type="evidence" value="ECO:0007669"/>
    <property type="project" value="UniProtKB-UniRule"/>
</dbReference>
<accession>A0A418T4D7</accession>
<dbReference type="GO" id="GO:0015740">
    <property type="term" value="P:C4-dicarboxylate transport"/>
    <property type="evidence" value="ECO:0007669"/>
    <property type="project" value="TreeGrafter"/>
</dbReference>
<dbReference type="PANTHER" id="PTHR35011">
    <property type="entry name" value="2,3-DIKETO-L-GULONATE TRAP TRANSPORTER SMALL PERMEASE PROTEIN YIAM"/>
    <property type="match status" value="1"/>
</dbReference>
<dbReference type="EMBL" id="QZCG01000002">
    <property type="protein sequence ID" value="RJE88044.1"/>
    <property type="molecule type" value="Genomic_DNA"/>
</dbReference>
<dbReference type="RefSeq" id="WP_119746091.1">
    <property type="nucleotide sequence ID" value="NZ_QZCG01000002.1"/>
</dbReference>
<comment type="caution">
    <text evidence="11">The sequence shown here is derived from an EMBL/GenBank/DDBJ whole genome shotgun (WGS) entry which is preliminary data.</text>
</comment>
<evidence type="ECO:0000256" key="9">
    <source>
        <dbReference type="RuleBase" id="RU369079"/>
    </source>
</evidence>
<dbReference type="AlphaFoldDB" id="A0A418T4D7"/>
<proteinExistence type="inferred from homology"/>
<keyword evidence="2 9" id="KW-0813">Transport</keyword>
<reference evidence="12" key="1">
    <citation type="submission" date="2018-09" db="EMBL/GenBank/DDBJ databases">
        <title>Acidovorax cavernicola nov. sp. isolated from Gruta de las Maravillas (Aracena, Spain).</title>
        <authorList>
            <person name="Jurado V."/>
            <person name="Gutierrez-Patricio S."/>
            <person name="Gonzalez-Pimentel J.L."/>
            <person name="Miller A.Z."/>
            <person name="Laiz L."/>
            <person name="Saiz-Jimenez C."/>
        </authorList>
    </citation>
    <scope>NUCLEOTIDE SEQUENCE [LARGE SCALE GENOMIC DNA]</scope>
    <source>
        <strain evidence="12">1011MAR3C25</strain>
    </source>
</reference>
<keyword evidence="6 9" id="KW-1133">Transmembrane helix</keyword>
<organism evidence="11 12">
    <name type="scientific">Paracoccus onubensis</name>
    <dbReference type="NCBI Taxonomy" id="1675788"/>
    <lineage>
        <taxon>Bacteria</taxon>
        <taxon>Pseudomonadati</taxon>
        <taxon>Pseudomonadota</taxon>
        <taxon>Alphaproteobacteria</taxon>
        <taxon>Rhodobacterales</taxon>
        <taxon>Paracoccaceae</taxon>
        <taxon>Paracoccus</taxon>
    </lineage>
</organism>
<keyword evidence="3" id="KW-1003">Cell membrane</keyword>
<dbReference type="Proteomes" id="UP000284202">
    <property type="component" value="Unassembled WGS sequence"/>
</dbReference>
<evidence type="ECO:0000313" key="12">
    <source>
        <dbReference type="Proteomes" id="UP000284202"/>
    </source>
</evidence>
<keyword evidence="12" id="KW-1185">Reference proteome</keyword>
<sequence length="175" mass="19285">MHDIRSEKGVGNAPFFPDRIITGLVRFCGAISTALILVVLIQITFAVTRRYLMGRPLQWNDEMVGYLLVTMVMLGAAEALRRGDHIAIDLATARLGPRMGRIQSVFASFTIMVFAVIVGISTWDSISFARAFGSYSVGYIEIQTWIPQVPVVIGSVLLFLAAGLRLLRSIQEVPK</sequence>
<evidence type="ECO:0000256" key="7">
    <source>
        <dbReference type="ARBA" id="ARBA00023136"/>
    </source>
</evidence>
<evidence type="ECO:0000259" key="10">
    <source>
        <dbReference type="Pfam" id="PF04290"/>
    </source>
</evidence>
<feature type="transmembrane region" description="Helical" evidence="9">
    <location>
        <begin position="63"/>
        <end position="81"/>
    </location>
</feature>
<evidence type="ECO:0000256" key="1">
    <source>
        <dbReference type="ARBA" id="ARBA00004429"/>
    </source>
</evidence>
<protein>
    <recommendedName>
        <fullName evidence="9">TRAP transporter small permease protein</fullName>
    </recommendedName>
</protein>
<comment type="subunit">
    <text evidence="9">The complex comprises the extracytoplasmic solute receptor protein and the two transmembrane proteins.</text>
</comment>
<evidence type="ECO:0000313" key="11">
    <source>
        <dbReference type="EMBL" id="RJE88044.1"/>
    </source>
</evidence>
<dbReference type="GO" id="GO:0005886">
    <property type="term" value="C:plasma membrane"/>
    <property type="evidence" value="ECO:0007669"/>
    <property type="project" value="UniProtKB-SubCell"/>
</dbReference>
<feature type="transmembrane region" description="Helical" evidence="9">
    <location>
        <begin position="145"/>
        <end position="167"/>
    </location>
</feature>
<evidence type="ECO:0000256" key="8">
    <source>
        <dbReference type="ARBA" id="ARBA00038436"/>
    </source>
</evidence>
<dbReference type="InterPro" id="IPR007387">
    <property type="entry name" value="TRAP_DctQ"/>
</dbReference>
<evidence type="ECO:0000256" key="6">
    <source>
        <dbReference type="ARBA" id="ARBA00022989"/>
    </source>
</evidence>
<dbReference type="InterPro" id="IPR055348">
    <property type="entry name" value="DctQ"/>
</dbReference>
<evidence type="ECO:0000256" key="5">
    <source>
        <dbReference type="ARBA" id="ARBA00022692"/>
    </source>
</evidence>
<evidence type="ECO:0000256" key="3">
    <source>
        <dbReference type="ARBA" id="ARBA00022475"/>
    </source>
</evidence>
<feature type="transmembrane region" description="Helical" evidence="9">
    <location>
        <begin position="102"/>
        <end position="123"/>
    </location>
</feature>
<evidence type="ECO:0000256" key="2">
    <source>
        <dbReference type="ARBA" id="ARBA00022448"/>
    </source>
</evidence>
<gene>
    <name evidence="11" type="ORF">D3P04_03775</name>
</gene>
<name>A0A418T4D7_9RHOB</name>
<evidence type="ECO:0000256" key="4">
    <source>
        <dbReference type="ARBA" id="ARBA00022519"/>
    </source>
</evidence>
<keyword evidence="4 9" id="KW-0997">Cell inner membrane</keyword>
<feature type="domain" description="Tripartite ATP-independent periplasmic transporters DctQ component" evidence="10">
    <location>
        <begin position="42"/>
        <end position="171"/>
    </location>
</feature>
<feature type="transmembrane region" description="Helical" evidence="9">
    <location>
        <begin position="20"/>
        <end position="43"/>
    </location>
</feature>
<dbReference type="PANTHER" id="PTHR35011:SF2">
    <property type="entry name" value="2,3-DIKETO-L-GULONATE TRAP TRANSPORTER SMALL PERMEASE PROTEIN YIAM"/>
    <property type="match status" value="1"/>
</dbReference>
<comment type="function">
    <text evidence="9">Part of the tripartite ATP-independent periplasmic (TRAP) transport system.</text>
</comment>
<keyword evidence="5 9" id="KW-0812">Transmembrane</keyword>
<dbReference type="OrthoDB" id="4250245at2"/>
<keyword evidence="7 9" id="KW-0472">Membrane</keyword>
<comment type="subcellular location">
    <subcellularLocation>
        <location evidence="1 9">Cell inner membrane</location>
        <topology evidence="1 9">Multi-pass membrane protein</topology>
    </subcellularLocation>
</comment>
<dbReference type="Pfam" id="PF04290">
    <property type="entry name" value="DctQ"/>
    <property type="match status" value="1"/>
</dbReference>